<protein>
    <submittedName>
        <fullName evidence="8">S9 family peptidase</fullName>
    </submittedName>
</protein>
<dbReference type="PANTHER" id="PTHR11757:SF19">
    <property type="entry name" value="PROLYL ENDOPEPTIDASE-LIKE"/>
    <property type="match status" value="1"/>
</dbReference>
<dbReference type="InterPro" id="IPR029058">
    <property type="entry name" value="AB_hydrolase_fold"/>
</dbReference>
<evidence type="ECO:0000313" key="8">
    <source>
        <dbReference type="EMBL" id="MFC3227986.1"/>
    </source>
</evidence>
<dbReference type="PANTHER" id="PTHR11757">
    <property type="entry name" value="PROTEASE FAMILY S9A OLIGOPEPTIDASE"/>
    <property type="match status" value="1"/>
</dbReference>
<dbReference type="PROSITE" id="PS00708">
    <property type="entry name" value="PRO_ENDOPEP_SER"/>
    <property type="match status" value="1"/>
</dbReference>
<evidence type="ECO:0000256" key="4">
    <source>
        <dbReference type="ARBA" id="ARBA00022825"/>
    </source>
</evidence>
<sequence>MNDAKAFRGLPPPPRALRRPQRHEAHGTAWEDPYHWLRDDNWQAVMRDPTQLDAGIRGHLEAENAYTSAALADTAGLQETIFAEIRGRIREDEAGVPVPEDGFAYYSRFRTGGQHPLFCRLPLAAVAEWTPAGPPPPSEQLLLDGDALAEGHAYCDIGGGEPSSDHRLFAYALDLKGSEFFAIRVRDLATGADLPDVLEDSNGSFVWAENGQTLFYTVLDENHRPYGVKRHRLGDDPAGDPLVYREADPGFFVGVGKTASRRWLVISAHDHTTAELRICPADRPDADWRLVAPRERDVEYDLEDLGPQDGERNGGDRFVIRTNADGAEDFKLVTAPVDDPGRANWSDLVPHQPGRLIVGLRVTARHLAWLQRVDALPQIVVRDQLDGSQHQIAMAEEVYSLGLGADMPFDGSLLRYTYSSPTTPDQVIDYDMTARRGTLRKTREVPSGHDPADYVARRLLAPAPDGETVPVSVLHRADLVPGPETPCLLYGYGSYGITIPAGFAPGRLSLVDRGFVFAIAHVRGGQARGRRWYLDGKGPKKTNTFTDTIAAAEHMVAEGLTGAGRIAVQGGSAGGMLVGAVLNMRPDLFGAAVGEVPFVDVLNTMLDDSLPLTPPEWQEWGNPIEDAAAFATIRDYAPYENLADRPYPPVLATAGLTDPRVTYWEPAKWIARLREVAPDAGPYLLKTYMEAGHAGAAGRWDRLKETALVYAFIVKVLGREK</sequence>
<comment type="similarity">
    <text evidence="1">Belongs to the peptidase S9A family.</text>
</comment>
<feature type="region of interest" description="Disordered" evidence="5">
    <location>
        <begin position="1"/>
        <end position="26"/>
    </location>
</feature>
<dbReference type="SUPFAM" id="SSF50993">
    <property type="entry name" value="Peptidase/esterase 'gauge' domain"/>
    <property type="match status" value="1"/>
</dbReference>
<dbReference type="InterPro" id="IPR001375">
    <property type="entry name" value="Peptidase_S9_cat"/>
</dbReference>
<dbReference type="InterPro" id="IPR002471">
    <property type="entry name" value="Pept_S9_AS"/>
</dbReference>
<comment type="caution">
    <text evidence="8">The sequence shown here is derived from an EMBL/GenBank/DDBJ whole genome shotgun (WGS) entry which is preliminary data.</text>
</comment>
<name>A0ABV7KZZ0_9PROT</name>
<keyword evidence="4" id="KW-0720">Serine protease</keyword>
<evidence type="ECO:0000259" key="6">
    <source>
        <dbReference type="Pfam" id="PF00326"/>
    </source>
</evidence>
<evidence type="ECO:0000256" key="1">
    <source>
        <dbReference type="ARBA" id="ARBA00005228"/>
    </source>
</evidence>
<dbReference type="PRINTS" id="PR00862">
    <property type="entry name" value="PROLIGOPTASE"/>
</dbReference>
<dbReference type="Pfam" id="PF00326">
    <property type="entry name" value="Peptidase_S9"/>
    <property type="match status" value="1"/>
</dbReference>
<evidence type="ECO:0000256" key="5">
    <source>
        <dbReference type="SAM" id="MobiDB-lite"/>
    </source>
</evidence>
<gene>
    <name evidence="8" type="ORF">ACFOGJ_12130</name>
</gene>
<keyword evidence="3" id="KW-0378">Hydrolase</keyword>
<dbReference type="Proteomes" id="UP001595528">
    <property type="component" value="Unassembled WGS sequence"/>
</dbReference>
<dbReference type="SUPFAM" id="SSF53474">
    <property type="entry name" value="alpha/beta-Hydrolases"/>
    <property type="match status" value="1"/>
</dbReference>
<accession>A0ABV7KZZ0</accession>
<evidence type="ECO:0000313" key="9">
    <source>
        <dbReference type="Proteomes" id="UP001595528"/>
    </source>
</evidence>
<dbReference type="Gene3D" id="3.40.50.1820">
    <property type="entry name" value="alpha/beta hydrolase"/>
    <property type="match status" value="1"/>
</dbReference>
<dbReference type="InterPro" id="IPR023302">
    <property type="entry name" value="Pept_S9A_N"/>
</dbReference>
<organism evidence="8 9">
    <name type="scientific">Marinibaculum pumilum</name>
    <dbReference type="NCBI Taxonomy" id="1766165"/>
    <lineage>
        <taxon>Bacteria</taxon>
        <taxon>Pseudomonadati</taxon>
        <taxon>Pseudomonadota</taxon>
        <taxon>Alphaproteobacteria</taxon>
        <taxon>Rhodospirillales</taxon>
        <taxon>Rhodospirillaceae</taxon>
        <taxon>Marinibaculum</taxon>
    </lineage>
</organism>
<dbReference type="RefSeq" id="WP_379900663.1">
    <property type="nucleotide sequence ID" value="NZ_JBHRTR010000026.1"/>
</dbReference>
<evidence type="ECO:0000259" key="7">
    <source>
        <dbReference type="Pfam" id="PF02897"/>
    </source>
</evidence>
<evidence type="ECO:0000256" key="3">
    <source>
        <dbReference type="ARBA" id="ARBA00022801"/>
    </source>
</evidence>
<keyword evidence="9" id="KW-1185">Reference proteome</keyword>
<proteinExistence type="inferred from homology"/>
<dbReference type="InterPro" id="IPR051543">
    <property type="entry name" value="Serine_Peptidase_S9A"/>
</dbReference>
<dbReference type="EMBL" id="JBHRTR010000026">
    <property type="protein sequence ID" value="MFC3227986.1"/>
    <property type="molecule type" value="Genomic_DNA"/>
</dbReference>
<dbReference type="InterPro" id="IPR002470">
    <property type="entry name" value="Peptidase_S9A"/>
</dbReference>
<reference evidence="9" key="1">
    <citation type="journal article" date="2019" name="Int. J. Syst. Evol. Microbiol.">
        <title>The Global Catalogue of Microorganisms (GCM) 10K type strain sequencing project: providing services to taxonomists for standard genome sequencing and annotation.</title>
        <authorList>
            <consortium name="The Broad Institute Genomics Platform"/>
            <consortium name="The Broad Institute Genome Sequencing Center for Infectious Disease"/>
            <person name="Wu L."/>
            <person name="Ma J."/>
        </authorList>
    </citation>
    <scope>NUCLEOTIDE SEQUENCE [LARGE SCALE GENOMIC DNA]</scope>
    <source>
        <strain evidence="9">KCTC 42964</strain>
    </source>
</reference>
<dbReference type="Gene3D" id="2.130.10.120">
    <property type="entry name" value="Prolyl oligopeptidase, N-terminal domain"/>
    <property type="match status" value="1"/>
</dbReference>
<feature type="domain" description="Peptidase S9A N-terminal" evidence="7">
    <location>
        <begin position="18"/>
        <end position="441"/>
    </location>
</feature>
<evidence type="ECO:0000256" key="2">
    <source>
        <dbReference type="ARBA" id="ARBA00022670"/>
    </source>
</evidence>
<keyword evidence="2" id="KW-0645">Protease</keyword>
<feature type="domain" description="Peptidase S9 prolyl oligopeptidase catalytic" evidence="6">
    <location>
        <begin position="508"/>
        <end position="718"/>
    </location>
</feature>
<dbReference type="Pfam" id="PF02897">
    <property type="entry name" value="Peptidase_S9_N"/>
    <property type="match status" value="1"/>
</dbReference>